<gene>
    <name evidence="4" type="ORF">PSANT_00854</name>
</gene>
<comment type="similarity">
    <text evidence="1">Belongs to the OPI10 family.</text>
</comment>
<evidence type="ECO:0000259" key="2">
    <source>
        <dbReference type="Pfam" id="PF05603"/>
    </source>
</evidence>
<evidence type="ECO:0000313" key="4">
    <source>
        <dbReference type="EMBL" id="SPO43170.1"/>
    </source>
</evidence>
<dbReference type="Pfam" id="PF21057">
    <property type="entry name" value="Hikeshi-like_C"/>
    <property type="match status" value="1"/>
</dbReference>
<dbReference type="Pfam" id="PF05603">
    <property type="entry name" value="Hikeshi-like_N"/>
    <property type="match status" value="1"/>
</dbReference>
<dbReference type="PANTHER" id="PTHR12925:SF0">
    <property type="entry name" value="PROTEIN HIKESHI"/>
    <property type="match status" value="1"/>
</dbReference>
<dbReference type="InterPro" id="IPR008493">
    <property type="entry name" value="Hikeshi-like_N"/>
</dbReference>
<dbReference type="EMBL" id="OOIQ01000001">
    <property type="protein sequence ID" value="SPO43170.1"/>
    <property type="molecule type" value="Genomic_DNA"/>
</dbReference>
<comment type="caution">
    <text evidence="4">The sequence shown here is derived from an EMBL/GenBank/DDBJ whole genome shotgun (WGS) entry which is preliminary data.</text>
</comment>
<organism evidence="4 5">
    <name type="scientific">Pseudozyma antarctica</name>
    <name type="common">Yeast</name>
    <name type="synonym">Candida antarctica</name>
    <dbReference type="NCBI Taxonomy" id="84753"/>
    <lineage>
        <taxon>Eukaryota</taxon>
        <taxon>Fungi</taxon>
        <taxon>Dikarya</taxon>
        <taxon>Basidiomycota</taxon>
        <taxon>Ustilaginomycotina</taxon>
        <taxon>Ustilaginomycetes</taxon>
        <taxon>Ustilaginales</taxon>
        <taxon>Ustilaginaceae</taxon>
        <taxon>Moesziomyces</taxon>
    </lineage>
</organism>
<protein>
    <submittedName>
        <fullName evidence="4">Related to Protein Hikeshi</fullName>
    </submittedName>
</protein>
<dbReference type="GO" id="GO:0006606">
    <property type="term" value="P:protein import into nucleus"/>
    <property type="evidence" value="ECO:0007669"/>
    <property type="project" value="TreeGrafter"/>
</dbReference>
<proteinExistence type="inferred from homology"/>
<dbReference type="RefSeq" id="XP_014659910.1">
    <property type="nucleotide sequence ID" value="XM_014804424.1"/>
</dbReference>
<dbReference type="AlphaFoldDB" id="A0A5C3FG18"/>
<sequence>MFSVVLPGRLPLGAPQQVDDTHCVFTLDDAHTIKHVVVFMTGVQPFPPGFSATVHLLWPSSSGAQEWKLLGCIRNTKPSAIFKVNPPSSQAGATTATLGISIEPDALVDEQIATLPTPAAAAVATGGKQAEALDVASKIARNAFAYLSSFAPDSAPQTAPLLQKWLEQLERKLRTQGAAFLDKQE</sequence>
<dbReference type="PANTHER" id="PTHR12925">
    <property type="entry name" value="HIKESHI FAMILY MEMBER"/>
    <property type="match status" value="1"/>
</dbReference>
<dbReference type="Proteomes" id="UP000325008">
    <property type="component" value="Unassembled WGS sequence"/>
</dbReference>
<evidence type="ECO:0000313" key="5">
    <source>
        <dbReference type="Proteomes" id="UP000325008"/>
    </source>
</evidence>
<dbReference type="InterPro" id="IPR048364">
    <property type="entry name" value="Hikeshi-like_C"/>
</dbReference>
<feature type="domain" description="Hikeshi-like C-terminal" evidence="3">
    <location>
        <begin position="133"/>
        <end position="183"/>
    </location>
</feature>
<dbReference type="InterPro" id="IPR031318">
    <property type="entry name" value="OPI10"/>
</dbReference>
<dbReference type="GO" id="GO:0005634">
    <property type="term" value="C:nucleus"/>
    <property type="evidence" value="ECO:0007669"/>
    <property type="project" value="TreeGrafter"/>
</dbReference>
<accession>A0A5C3FG18</accession>
<feature type="domain" description="Hikeshi-like N-terminal" evidence="2">
    <location>
        <begin position="5"/>
        <end position="115"/>
    </location>
</feature>
<keyword evidence="5" id="KW-1185">Reference proteome</keyword>
<dbReference type="OrthoDB" id="10248398at2759"/>
<dbReference type="GO" id="GO:0005829">
    <property type="term" value="C:cytosol"/>
    <property type="evidence" value="ECO:0007669"/>
    <property type="project" value="TreeGrafter"/>
</dbReference>
<evidence type="ECO:0000259" key="3">
    <source>
        <dbReference type="Pfam" id="PF21057"/>
    </source>
</evidence>
<name>A0A5C3FG18_PSEA2</name>
<evidence type="ECO:0000256" key="1">
    <source>
        <dbReference type="ARBA" id="ARBA00006623"/>
    </source>
</evidence>
<reference evidence="4" key="1">
    <citation type="submission" date="2018-03" db="EMBL/GenBank/DDBJ databases">
        <authorList>
            <person name="Guldener U."/>
        </authorList>
    </citation>
    <scope>NUCLEOTIDE SEQUENCE [LARGE SCALE GENOMIC DNA]</scope>
    <source>
        <strain evidence="4">ATCC34888</strain>
    </source>
</reference>
<dbReference type="GO" id="GO:0061608">
    <property type="term" value="F:nuclear import signal receptor activity"/>
    <property type="evidence" value="ECO:0007669"/>
    <property type="project" value="TreeGrafter"/>
</dbReference>